<gene>
    <name evidence="1" type="ORF">COT96_01270</name>
</gene>
<evidence type="ECO:0000313" key="2">
    <source>
        <dbReference type="Proteomes" id="UP000228964"/>
    </source>
</evidence>
<accession>A0A2M6WRK5</accession>
<dbReference type="EMBL" id="PFAO01000027">
    <property type="protein sequence ID" value="PIT95437.1"/>
    <property type="molecule type" value="Genomic_DNA"/>
</dbReference>
<dbReference type="InterPro" id="IPR036583">
    <property type="entry name" value="23S_rRNA_IVS_sf"/>
</dbReference>
<protein>
    <recommendedName>
        <fullName evidence="3">Four helix bundle protein</fullName>
    </recommendedName>
</protein>
<dbReference type="AlphaFoldDB" id="A0A2M6WRK5"/>
<dbReference type="Gene3D" id="1.20.1440.60">
    <property type="entry name" value="23S rRNA-intervening sequence"/>
    <property type="match status" value="1"/>
</dbReference>
<dbReference type="Proteomes" id="UP000228964">
    <property type="component" value="Unassembled WGS sequence"/>
</dbReference>
<dbReference type="SUPFAM" id="SSF158446">
    <property type="entry name" value="IVS-encoded protein-like"/>
    <property type="match status" value="1"/>
</dbReference>
<organism evidence="1 2">
    <name type="scientific">Candidatus Falkowbacteria bacterium CG10_big_fil_rev_8_21_14_0_10_38_22</name>
    <dbReference type="NCBI Taxonomy" id="1974564"/>
    <lineage>
        <taxon>Bacteria</taxon>
        <taxon>Candidatus Falkowiibacteriota</taxon>
    </lineage>
</organism>
<sequence>MSFFNIAQGSLVELDCHSEIAFALKYINNNDYSTLLELINKTSFLLNKFINSQH</sequence>
<evidence type="ECO:0000313" key="1">
    <source>
        <dbReference type="EMBL" id="PIT95437.1"/>
    </source>
</evidence>
<reference evidence="2" key="1">
    <citation type="submission" date="2017-09" db="EMBL/GenBank/DDBJ databases">
        <title>Depth-based differentiation of microbial function through sediment-hosted aquifers and enrichment of novel symbionts in the deep terrestrial subsurface.</title>
        <authorList>
            <person name="Probst A.J."/>
            <person name="Ladd B."/>
            <person name="Jarett J.K."/>
            <person name="Geller-Mcgrath D.E."/>
            <person name="Sieber C.M.K."/>
            <person name="Emerson J.B."/>
            <person name="Anantharaman K."/>
            <person name="Thomas B.C."/>
            <person name="Malmstrom R."/>
            <person name="Stieglmeier M."/>
            <person name="Klingl A."/>
            <person name="Woyke T."/>
            <person name="Ryan C.M."/>
            <person name="Banfield J.F."/>
        </authorList>
    </citation>
    <scope>NUCLEOTIDE SEQUENCE [LARGE SCALE GENOMIC DNA]</scope>
</reference>
<dbReference type="Pfam" id="PF05635">
    <property type="entry name" value="23S_rRNA_IVP"/>
    <property type="match status" value="1"/>
</dbReference>
<dbReference type="NCBIfam" id="TIGR02436">
    <property type="entry name" value="four helix bundle protein"/>
    <property type="match status" value="1"/>
</dbReference>
<evidence type="ECO:0008006" key="3">
    <source>
        <dbReference type="Google" id="ProtNLM"/>
    </source>
</evidence>
<name>A0A2M6WRK5_9BACT</name>
<dbReference type="InterPro" id="IPR012657">
    <property type="entry name" value="23S_rRNA-intervening_sequence"/>
</dbReference>
<comment type="caution">
    <text evidence="1">The sequence shown here is derived from an EMBL/GenBank/DDBJ whole genome shotgun (WGS) entry which is preliminary data.</text>
</comment>
<proteinExistence type="predicted"/>